<evidence type="ECO:0000259" key="2">
    <source>
        <dbReference type="Pfam" id="PF05699"/>
    </source>
</evidence>
<dbReference type="OrthoDB" id="1739706at2759"/>
<feature type="region of interest" description="Disordered" evidence="1">
    <location>
        <begin position="1"/>
        <end position="48"/>
    </location>
</feature>
<proteinExistence type="predicted"/>
<reference evidence="3" key="1">
    <citation type="journal article" date="2023" name="Science">
        <title>Genome structures resolve the early diversification of teleost fishes.</title>
        <authorList>
            <person name="Parey E."/>
            <person name="Louis A."/>
            <person name="Montfort J."/>
            <person name="Bouchez O."/>
            <person name="Roques C."/>
            <person name="Iampietro C."/>
            <person name="Lluch J."/>
            <person name="Castinel A."/>
            <person name="Donnadieu C."/>
            <person name="Desvignes T."/>
            <person name="Floi Bucao C."/>
            <person name="Jouanno E."/>
            <person name="Wen M."/>
            <person name="Mejri S."/>
            <person name="Dirks R."/>
            <person name="Jansen H."/>
            <person name="Henkel C."/>
            <person name="Chen W.J."/>
            <person name="Zahm M."/>
            <person name="Cabau C."/>
            <person name="Klopp C."/>
            <person name="Thompson A.W."/>
            <person name="Robinson-Rechavi M."/>
            <person name="Braasch I."/>
            <person name="Lecointre G."/>
            <person name="Bobe J."/>
            <person name="Postlethwait J.H."/>
            <person name="Berthelot C."/>
            <person name="Roest Crollius H."/>
            <person name="Guiguen Y."/>
        </authorList>
    </citation>
    <scope>NUCLEOTIDE SEQUENCE</scope>
    <source>
        <strain evidence="3">WJC10195</strain>
    </source>
</reference>
<protein>
    <recommendedName>
        <fullName evidence="2">HAT C-terminal dimerisation domain-containing protein</fullName>
    </recommendedName>
</protein>
<dbReference type="GO" id="GO:0046983">
    <property type="term" value="F:protein dimerization activity"/>
    <property type="evidence" value="ECO:0007669"/>
    <property type="project" value="InterPro"/>
</dbReference>
<dbReference type="AlphaFoldDB" id="A0A9Q1F5N1"/>
<evidence type="ECO:0000256" key="1">
    <source>
        <dbReference type="SAM" id="MobiDB-lite"/>
    </source>
</evidence>
<dbReference type="Proteomes" id="UP001152622">
    <property type="component" value="Chromosome 8"/>
</dbReference>
<keyword evidence="4" id="KW-1185">Reference proteome</keyword>
<feature type="compositionally biased region" description="Low complexity" evidence="1">
    <location>
        <begin position="1"/>
        <end position="12"/>
    </location>
</feature>
<accession>A0A9Q1F5N1</accession>
<dbReference type="EMBL" id="JAINUF010000008">
    <property type="protein sequence ID" value="KAJ8351396.1"/>
    <property type="molecule type" value="Genomic_DNA"/>
</dbReference>
<organism evidence="3 4">
    <name type="scientific">Synaphobranchus kaupii</name>
    <name type="common">Kaup's arrowtooth eel</name>
    <dbReference type="NCBI Taxonomy" id="118154"/>
    <lineage>
        <taxon>Eukaryota</taxon>
        <taxon>Metazoa</taxon>
        <taxon>Chordata</taxon>
        <taxon>Craniata</taxon>
        <taxon>Vertebrata</taxon>
        <taxon>Euteleostomi</taxon>
        <taxon>Actinopterygii</taxon>
        <taxon>Neopterygii</taxon>
        <taxon>Teleostei</taxon>
        <taxon>Anguilliformes</taxon>
        <taxon>Synaphobranchidae</taxon>
        <taxon>Synaphobranchus</taxon>
    </lineage>
</organism>
<feature type="domain" description="HAT C-terminal dimerisation" evidence="2">
    <location>
        <begin position="350"/>
        <end position="403"/>
    </location>
</feature>
<dbReference type="SUPFAM" id="SSF53098">
    <property type="entry name" value="Ribonuclease H-like"/>
    <property type="match status" value="1"/>
</dbReference>
<evidence type="ECO:0000313" key="4">
    <source>
        <dbReference type="Proteomes" id="UP001152622"/>
    </source>
</evidence>
<gene>
    <name evidence="3" type="ORF">SKAU_G00228720</name>
</gene>
<dbReference type="PANTHER" id="PTHR45749:SF21">
    <property type="entry name" value="DUF4371 DOMAIN-CONTAINING PROTEIN"/>
    <property type="match status" value="1"/>
</dbReference>
<dbReference type="Pfam" id="PF05699">
    <property type="entry name" value="Dimer_Tnp_hAT"/>
    <property type="match status" value="1"/>
</dbReference>
<evidence type="ECO:0000313" key="3">
    <source>
        <dbReference type="EMBL" id="KAJ8351396.1"/>
    </source>
</evidence>
<dbReference type="InterPro" id="IPR008906">
    <property type="entry name" value="HATC_C_dom"/>
</dbReference>
<sequence length="429" mass="47915">MSSSPSPESHASLCANDPAPALTHRLPLAASNEPIRTPSDLSPMEEPATQPKLTAFPATVIGGKSRSFNASWDSHAPQSRGTVLNQLHGDAPAFVERNREHVKVVLDIAMLCAKLEIPLRGHRETEDALNNKGNFLELFKFVSTYAPEIENRLKELPRNATLMSHQVQDELLEAAASILLHCISLIETLKATYATFRDDSDGDFEKVLRLTEELLEKHEIANWDVAASRERKLPSKFHTSVVTTTLGKTSAIRSDADLKALWNSVLDRQISELNSRFKEDTYGVMRASASFAPESATFGDKDILKAPCDLYGIEIADAEHSVFTQHIRRKMDQDNFPTLMEILDSCPPDIFPNMNSLLRAIITLPLTSCSVERLFSATNRIQARLRSSMLTGRLNNLTLLSFEREMIDSSDYDDIINAFNSKPRRLRLV</sequence>
<dbReference type="PANTHER" id="PTHR45749">
    <property type="match status" value="1"/>
</dbReference>
<comment type="caution">
    <text evidence="3">The sequence shown here is derived from an EMBL/GenBank/DDBJ whole genome shotgun (WGS) entry which is preliminary data.</text>
</comment>
<dbReference type="InterPro" id="IPR012337">
    <property type="entry name" value="RNaseH-like_sf"/>
</dbReference>
<name>A0A9Q1F5N1_SYNKA</name>